<organism evidence="3 4">
    <name type="scientific">Sphingomonas montanisoli</name>
    <dbReference type="NCBI Taxonomy" id="2606412"/>
    <lineage>
        <taxon>Bacteria</taxon>
        <taxon>Pseudomonadati</taxon>
        <taxon>Pseudomonadota</taxon>
        <taxon>Alphaproteobacteria</taxon>
        <taxon>Sphingomonadales</taxon>
        <taxon>Sphingomonadaceae</taxon>
        <taxon>Sphingomonas</taxon>
    </lineage>
</organism>
<name>A0A5D9CB89_9SPHN</name>
<accession>A0A5D9CB89</accession>
<dbReference type="PANTHER" id="PTHR43476">
    <property type="entry name" value="3-(3-HYDROXY-PHENYL)PROPIONATE/3-HYDROXYCINNAMIC ACID HYDROXYLASE"/>
    <property type="match status" value="1"/>
</dbReference>
<dbReference type="SUPFAM" id="SSF51905">
    <property type="entry name" value="FAD/NAD(P)-binding domain"/>
    <property type="match status" value="1"/>
</dbReference>
<keyword evidence="4" id="KW-1185">Reference proteome</keyword>
<sequence length="397" mass="44175">MRKVEVLVVGAGPVGTVCAARLASLGLSVMLCEAESSCANDLRASTFHAASLEMLDEIDVAEPLIAQGLKAPVYQWRDRQSGERLEFDLSEVADRTRYPFRLQCEQFFMANLLAERLAGEANVEVLFNAPLIDARDNGDEVIATIEQNGQLVEVAAKFLVGADGSRSIVRKLVGAEFGGFTYEEKFLSMSTQFPIEDVVPDLSYVNYISDPEEWLVLLRVPKFWRVLVPADGDATNEELTSDAKAADVFRRIVGDRPVVTDYRQIYRVHQRVADKFLKGRMAIVGDAAHLNSPMGGFGMNSGIHDAWNLADKLHRILRKGGDASLLGLFERQRRTVTHSFIQAQTIENMALMEQGAGEAAKVRRERMAALHADPDLRRQYLLRQAMFLSLEEAESVQ</sequence>
<dbReference type="PRINTS" id="PR00420">
    <property type="entry name" value="RNGMNOXGNASE"/>
</dbReference>
<feature type="domain" description="FAD-binding" evidence="2">
    <location>
        <begin position="3"/>
        <end position="342"/>
    </location>
</feature>
<dbReference type="GO" id="GO:0071949">
    <property type="term" value="F:FAD binding"/>
    <property type="evidence" value="ECO:0007669"/>
    <property type="project" value="InterPro"/>
</dbReference>
<comment type="caution">
    <text evidence="3">The sequence shown here is derived from an EMBL/GenBank/DDBJ whole genome shotgun (WGS) entry which is preliminary data.</text>
</comment>
<evidence type="ECO:0000313" key="3">
    <source>
        <dbReference type="EMBL" id="TZG29228.1"/>
    </source>
</evidence>
<evidence type="ECO:0000256" key="1">
    <source>
        <dbReference type="ARBA" id="ARBA00023002"/>
    </source>
</evidence>
<keyword evidence="3" id="KW-0503">Monooxygenase</keyword>
<evidence type="ECO:0000259" key="2">
    <source>
        <dbReference type="Pfam" id="PF01494"/>
    </source>
</evidence>
<proteinExistence type="predicted"/>
<dbReference type="EMBL" id="VTOU01000001">
    <property type="protein sequence ID" value="TZG29228.1"/>
    <property type="molecule type" value="Genomic_DNA"/>
</dbReference>
<dbReference type="Proteomes" id="UP000322077">
    <property type="component" value="Unassembled WGS sequence"/>
</dbReference>
<dbReference type="GO" id="GO:0008688">
    <property type="term" value="F:3-(3-hydroxyphenyl)propionate hydroxylase activity"/>
    <property type="evidence" value="ECO:0007669"/>
    <property type="project" value="TreeGrafter"/>
</dbReference>
<dbReference type="Gene3D" id="3.50.50.60">
    <property type="entry name" value="FAD/NAD(P)-binding domain"/>
    <property type="match status" value="1"/>
</dbReference>
<dbReference type="GO" id="GO:0019622">
    <property type="term" value="P:3-(3-hydroxy)phenylpropionate catabolic process"/>
    <property type="evidence" value="ECO:0007669"/>
    <property type="project" value="TreeGrafter"/>
</dbReference>
<dbReference type="InterPro" id="IPR036188">
    <property type="entry name" value="FAD/NAD-bd_sf"/>
</dbReference>
<gene>
    <name evidence="3" type="ORF">FYJ91_03585</name>
</gene>
<protein>
    <submittedName>
        <fullName evidence="3">FAD-dependent monooxygenase</fullName>
    </submittedName>
</protein>
<dbReference type="PANTHER" id="PTHR43476:SF3">
    <property type="entry name" value="FAD-BINDING MONOOXYGENASE"/>
    <property type="match status" value="1"/>
</dbReference>
<dbReference type="InterPro" id="IPR002938">
    <property type="entry name" value="FAD-bd"/>
</dbReference>
<dbReference type="Pfam" id="PF01494">
    <property type="entry name" value="FAD_binding_3"/>
    <property type="match status" value="1"/>
</dbReference>
<dbReference type="InterPro" id="IPR050631">
    <property type="entry name" value="PheA/TfdB_FAD_monoxygenase"/>
</dbReference>
<keyword evidence="1" id="KW-0560">Oxidoreductase</keyword>
<dbReference type="AlphaFoldDB" id="A0A5D9CB89"/>
<reference evidence="3 4" key="1">
    <citation type="submission" date="2019-08" db="EMBL/GenBank/DDBJ databases">
        <authorList>
            <person name="Wang G."/>
            <person name="Xu Z."/>
        </authorList>
    </citation>
    <scope>NUCLEOTIDE SEQUENCE [LARGE SCALE GENOMIC DNA]</scope>
    <source>
        <strain evidence="3 4">ZX</strain>
    </source>
</reference>
<dbReference type="RefSeq" id="WP_149520888.1">
    <property type="nucleotide sequence ID" value="NZ_VTOU01000001.1"/>
</dbReference>
<dbReference type="Gene3D" id="3.30.70.2450">
    <property type="match status" value="1"/>
</dbReference>
<evidence type="ECO:0000313" key="4">
    <source>
        <dbReference type="Proteomes" id="UP000322077"/>
    </source>
</evidence>